<comment type="catalytic activity">
    <reaction evidence="26">
        <text>ADP + H2O = AMP + phosphate + H(+)</text>
        <dbReference type="Rhea" id="RHEA:61436"/>
        <dbReference type="ChEBI" id="CHEBI:15377"/>
        <dbReference type="ChEBI" id="CHEBI:15378"/>
        <dbReference type="ChEBI" id="CHEBI:43474"/>
        <dbReference type="ChEBI" id="CHEBI:456215"/>
        <dbReference type="ChEBI" id="CHEBI:456216"/>
    </reaction>
    <physiologicalReaction direction="left-to-right" evidence="26">
        <dbReference type="Rhea" id="RHEA:61437"/>
    </physiologicalReaction>
</comment>
<comment type="cofactor">
    <cofactor evidence="28">
        <name>Mg(2+)</name>
        <dbReference type="ChEBI" id="CHEBI:18420"/>
    </cofactor>
    <text evidence="28">Binds 1 Mg(2+) ion.</text>
</comment>
<evidence type="ECO:0000256" key="10">
    <source>
        <dbReference type="ARBA" id="ARBA00022729"/>
    </source>
</evidence>
<dbReference type="GO" id="GO:0005886">
    <property type="term" value="C:plasma membrane"/>
    <property type="evidence" value="ECO:0007669"/>
    <property type="project" value="UniProtKB-SubCell"/>
</dbReference>
<evidence type="ECO:0000256" key="14">
    <source>
        <dbReference type="ARBA" id="ARBA00022842"/>
    </source>
</evidence>
<evidence type="ECO:0000256" key="24">
    <source>
        <dbReference type="ARBA" id="ARBA00048929"/>
    </source>
</evidence>
<sequence>MKAFLLLLLAQLCLPSLVPEREKDPEYWRGQAQETLRAALQLQRLNQNVAKNLILFLGDGMGVSTVTAARILKGQLQNRKGEESLLEMDQFPYVALAKTYNTNAQVPDSAGTATAYLCGVKANEGTVGVSAGVTRDRCNTTKGQEVTSILRWAKDAGKAVGIVTTTRVTHATPSAAYAHSANRDWYSDGEMPLDALEGGCRDIARQLVENIPDIEVILGGGRKYMFPKNTSDVEYPQEDKHRGTRLDRKDLVQAWHDAKPPGKVSKYVWHRRELLALNLSRVDFLLGYDWGGQGMPRLWCQSVLGLSGGRIDHGHHEGKAKQALHEAVELDRAIGLATRLTSAQDTLSVVTADHSHVFTFGGYTPRGNPIFGLAPMQSDVDRKPFTSILYGNGPGYKIVAGERENVSAVDFAHANYQAQSAVPLRQETHGGEDVAVFARGPMAHLLHGVHEQNYIPHAMAYAACIGSNRGHCNAADRPAATTTVLVPFFSLLILLC</sequence>
<evidence type="ECO:0000256" key="2">
    <source>
        <dbReference type="ARBA" id="ARBA00004609"/>
    </source>
</evidence>
<comment type="subcellular location">
    <subcellularLocation>
        <location evidence="2">Cell membrane</location>
        <topology evidence="2">Lipid-anchor</topology>
        <topology evidence="2">GPI-anchor</topology>
    </subcellularLocation>
    <subcellularLocation>
        <location evidence="21">Extracellular vesicle membrane</location>
        <topology evidence="21">Lipid-anchor</topology>
        <topology evidence="21">GPI-anchor</topology>
    </subcellularLocation>
</comment>
<evidence type="ECO:0000256" key="22">
    <source>
        <dbReference type="ARBA" id="ARBA00048097"/>
    </source>
</evidence>
<dbReference type="OrthoDB" id="5818554at2759"/>
<dbReference type="AlphaFoldDB" id="A0A7L1NNL8"/>
<feature type="active site" description="Phosphoserine intermediate" evidence="27">
    <location>
        <position position="109"/>
    </location>
</feature>
<dbReference type="EMBL" id="VXBP01007955">
    <property type="protein sequence ID" value="NXO01531.1"/>
    <property type="molecule type" value="Genomic_DNA"/>
</dbReference>
<keyword evidence="10 31" id="KW-0732">Signal</keyword>
<evidence type="ECO:0000313" key="33">
    <source>
        <dbReference type="Proteomes" id="UP000565785"/>
    </source>
</evidence>
<dbReference type="PANTHER" id="PTHR11596">
    <property type="entry name" value="ALKALINE PHOSPHATASE"/>
    <property type="match status" value="1"/>
</dbReference>
<feature type="binding site" evidence="28">
    <location>
        <position position="170"/>
    </location>
    <ligand>
        <name>Mg(2+)</name>
        <dbReference type="ChEBI" id="CHEBI:18420"/>
    </ligand>
</feature>
<evidence type="ECO:0000256" key="23">
    <source>
        <dbReference type="ARBA" id="ARBA00048778"/>
    </source>
</evidence>
<comment type="cofactor">
    <cofactor evidence="1">
        <name>Ca(2+)</name>
        <dbReference type="ChEBI" id="CHEBI:29108"/>
    </cofactor>
</comment>
<comment type="catalytic activity">
    <reaction evidence="25">
        <text>pyridoxal 5'-phosphate + H2O = pyridoxal + phosphate</text>
        <dbReference type="Rhea" id="RHEA:20533"/>
        <dbReference type="ChEBI" id="CHEBI:15377"/>
        <dbReference type="ChEBI" id="CHEBI:17310"/>
        <dbReference type="ChEBI" id="CHEBI:43474"/>
        <dbReference type="ChEBI" id="CHEBI:597326"/>
    </reaction>
    <physiologicalReaction direction="left-to-right" evidence="25">
        <dbReference type="Rhea" id="RHEA:20534"/>
    </physiologicalReaction>
</comment>
<evidence type="ECO:0000256" key="8">
    <source>
        <dbReference type="ARBA" id="ARBA00022622"/>
    </source>
</evidence>
<dbReference type="Pfam" id="PF00245">
    <property type="entry name" value="Alk_phosphatase"/>
    <property type="match status" value="2"/>
</dbReference>
<reference evidence="32 33" key="1">
    <citation type="submission" date="2019-09" db="EMBL/GenBank/DDBJ databases">
        <title>Bird 10,000 Genomes (B10K) Project - Family phase.</title>
        <authorList>
            <person name="Zhang G."/>
        </authorList>
    </citation>
    <scope>NUCLEOTIDE SEQUENCE [LARGE SCALE GENOMIC DNA]</scope>
    <source>
        <strain evidence="32">B10K-DU-002-35</strain>
        <tissue evidence="32">Muscle</tissue>
    </source>
</reference>
<feature type="binding site" evidence="28">
    <location>
        <position position="429"/>
    </location>
    <ligand>
        <name>Zn(2+)</name>
        <dbReference type="ChEBI" id="CHEBI:29105"/>
        <label>2</label>
    </ligand>
</feature>
<comment type="catalytic activity">
    <reaction evidence="19">
        <text>a phosphate monoester + H2O = an alcohol + phosphate</text>
        <dbReference type="Rhea" id="RHEA:15017"/>
        <dbReference type="ChEBI" id="CHEBI:15377"/>
        <dbReference type="ChEBI" id="CHEBI:30879"/>
        <dbReference type="ChEBI" id="CHEBI:43474"/>
        <dbReference type="ChEBI" id="CHEBI:67140"/>
        <dbReference type="EC" id="3.1.3.1"/>
    </reaction>
    <physiologicalReaction direction="left-to-right" evidence="19">
        <dbReference type="Rhea" id="RHEA:15018"/>
    </physiologicalReaction>
</comment>
<dbReference type="InterPro" id="IPR001952">
    <property type="entry name" value="Alkaline_phosphatase"/>
</dbReference>
<dbReference type="SMART" id="SM00098">
    <property type="entry name" value="alkPPc"/>
    <property type="match status" value="1"/>
</dbReference>
<evidence type="ECO:0000256" key="9">
    <source>
        <dbReference type="ARBA" id="ARBA00022723"/>
    </source>
</evidence>
<evidence type="ECO:0000313" key="32">
    <source>
        <dbReference type="EMBL" id="NXO01531.1"/>
    </source>
</evidence>
<comment type="catalytic activity">
    <reaction evidence="23">
        <text>ATP + H2O = ADP + phosphate + H(+)</text>
        <dbReference type="Rhea" id="RHEA:13065"/>
        <dbReference type="ChEBI" id="CHEBI:15377"/>
        <dbReference type="ChEBI" id="CHEBI:15378"/>
        <dbReference type="ChEBI" id="CHEBI:30616"/>
        <dbReference type="ChEBI" id="CHEBI:43474"/>
        <dbReference type="ChEBI" id="CHEBI:456216"/>
    </reaction>
    <physiologicalReaction direction="left-to-right" evidence="23">
        <dbReference type="Rhea" id="RHEA:13066"/>
    </physiologicalReaction>
</comment>
<feature type="non-terminal residue" evidence="32">
    <location>
        <position position="496"/>
    </location>
</feature>
<feature type="binding site" evidence="28">
    <location>
        <position position="354"/>
    </location>
    <ligand>
        <name>Zn(2+)</name>
        <dbReference type="ChEBI" id="CHEBI:29105"/>
        <label>2</label>
    </ligand>
</feature>
<name>A0A7L1NNL8_RHICY</name>
<evidence type="ECO:0000256" key="13">
    <source>
        <dbReference type="ARBA" id="ARBA00022837"/>
    </source>
</evidence>
<feature type="binding site" evidence="28">
    <location>
        <position position="353"/>
    </location>
    <ligand>
        <name>Zn(2+)</name>
        <dbReference type="ChEBI" id="CHEBI:29105"/>
        <label>1</label>
    </ligand>
</feature>
<dbReference type="SUPFAM" id="SSF53649">
    <property type="entry name" value="Alkaline phosphatase-like"/>
    <property type="match status" value="1"/>
</dbReference>
<feature type="binding site" evidence="28">
    <location>
        <position position="172"/>
    </location>
    <ligand>
        <name>Mg(2+)</name>
        <dbReference type="ChEBI" id="CHEBI:18420"/>
    </ligand>
</feature>
<keyword evidence="16" id="KW-1015">Disulfide bond</keyword>
<evidence type="ECO:0000256" key="19">
    <source>
        <dbReference type="ARBA" id="ARBA00036105"/>
    </source>
</evidence>
<keyword evidence="6" id="KW-0597">Phosphoprotein</keyword>
<evidence type="ECO:0000256" key="17">
    <source>
        <dbReference type="ARBA" id="ARBA00023180"/>
    </source>
</evidence>
<dbReference type="InterPro" id="IPR018299">
    <property type="entry name" value="Alkaline_phosphatase_AS"/>
</dbReference>
<keyword evidence="14 28" id="KW-0460">Magnesium</keyword>
<evidence type="ECO:0000256" key="7">
    <source>
        <dbReference type="ARBA" id="ARBA00022591"/>
    </source>
</evidence>
<feature type="binding site" evidence="28">
    <location>
        <position position="316"/>
    </location>
    <ligand>
        <name>Zn(2+)</name>
        <dbReference type="ChEBI" id="CHEBI:29105"/>
        <label>2</label>
    </ligand>
</feature>
<evidence type="ECO:0000256" key="31">
    <source>
        <dbReference type="SAM" id="SignalP"/>
    </source>
</evidence>
<dbReference type="PANTHER" id="PTHR11596:SF74">
    <property type="entry name" value="ALKALINE PHOSPHATASE, TISSUE-NONSPECIFIC ISOZYME"/>
    <property type="match status" value="1"/>
</dbReference>
<dbReference type="CDD" id="cd16012">
    <property type="entry name" value="ALP"/>
    <property type="match status" value="1"/>
</dbReference>
<dbReference type="PROSITE" id="PS00123">
    <property type="entry name" value="ALKALINE_PHOSPHATASE"/>
    <property type="match status" value="1"/>
</dbReference>
<evidence type="ECO:0000256" key="30">
    <source>
        <dbReference type="RuleBase" id="RU003947"/>
    </source>
</evidence>
<evidence type="ECO:0000256" key="16">
    <source>
        <dbReference type="ARBA" id="ARBA00023157"/>
    </source>
</evidence>
<evidence type="ECO:0000256" key="1">
    <source>
        <dbReference type="ARBA" id="ARBA00001913"/>
    </source>
</evidence>
<evidence type="ECO:0000256" key="11">
    <source>
        <dbReference type="ARBA" id="ARBA00022801"/>
    </source>
</evidence>
<protein>
    <recommendedName>
        <fullName evidence="30">Alkaline phosphatase</fullName>
        <ecNumber evidence="30">3.1.3.1</ecNumber>
    </recommendedName>
</protein>
<dbReference type="GO" id="GO:0046872">
    <property type="term" value="F:metal ion binding"/>
    <property type="evidence" value="ECO:0007669"/>
    <property type="project" value="UniProtKB-KW"/>
</dbReference>
<evidence type="ECO:0000256" key="21">
    <source>
        <dbReference type="ARBA" id="ARBA00037828"/>
    </source>
</evidence>
<feature type="chain" id="PRO_5029567203" description="Alkaline phosphatase" evidence="31">
    <location>
        <begin position="16"/>
        <end position="496"/>
    </location>
</feature>
<comment type="catalytic activity">
    <reaction evidence="22">
        <text>diphosphate + H2O = 2 phosphate + H(+)</text>
        <dbReference type="Rhea" id="RHEA:24576"/>
        <dbReference type="ChEBI" id="CHEBI:15377"/>
        <dbReference type="ChEBI" id="CHEBI:15378"/>
        <dbReference type="ChEBI" id="CHEBI:33019"/>
        <dbReference type="ChEBI" id="CHEBI:43474"/>
    </reaction>
    <physiologicalReaction direction="left-to-right" evidence="22">
        <dbReference type="Rhea" id="RHEA:24577"/>
    </physiologicalReaction>
</comment>
<comment type="subunit">
    <text evidence="4">Homodimer.</text>
</comment>
<comment type="catalytic activity">
    <reaction evidence="20">
        <text>AMP + H2O = adenosine + phosphate</text>
        <dbReference type="Rhea" id="RHEA:29375"/>
        <dbReference type="ChEBI" id="CHEBI:15377"/>
        <dbReference type="ChEBI" id="CHEBI:16335"/>
        <dbReference type="ChEBI" id="CHEBI:43474"/>
        <dbReference type="ChEBI" id="CHEBI:456215"/>
    </reaction>
    <physiologicalReaction direction="left-to-right" evidence="20">
        <dbReference type="Rhea" id="RHEA:29376"/>
    </physiologicalReaction>
</comment>
<evidence type="ECO:0000256" key="28">
    <source>
        <dbReference type="PIRSR" id="PIRSR601952-2"/>
    </source>
</evidence>
<comment type="similarity">
    <text evidence="3 29">Belongs to the alkaline phosphatase family.</text>
</comment>
<evidence type="ECO:0000256" key="6">
    <source>
        <dbReference type="ARBA" id="ARBA00022553"/>
    </source>
</evidence>
<evidence type="ECO:0000256" key="4">
    <source>
        <dbReference type="ARBA" id="ARBA00011738"/>
    </source>
</evidence>
<evidence type="ECO:0000256" key="18">
    <source>
        <dbReference type="ARBA" id="ARBA00023288"/>
    </source>
</evidence>
<keyword evidence="8" id="KW-0336">GPI-anchor</keyword>
<dbReference type="InterPro" id="IPR017850">
    <property type="entry name" value="Alkaline_phosphatase_core_sf"/>
</dbReference>
<evidence type="ECO:0000256" key="25">
    <source>
        <dbReference type="ARBA" id="ARBA00049444"/>
    </source>
</evidence>
<evidence type="ECO:0000256" key="5">
    <source>
        <dbReference type="ARBA" id="ARBA00022475"/>
    </source>
</evidence>
<evidence type="ECO:0000256" key="12">
    <source>
        <dbReference type="ARBA" id="ARBA00022833"/>
    </source>
</evidence>
<evidence type="ECO:0000256" key="26">
    <source>
        <dbReference type="ARBA" id="ARBA00049526"/>
    </source>
</evidence>
<evidence type="ECO:0000256" key="29">
    <source>
        <dbReference type="RuleBase" id="RU003946"/>
    </source>
</evidence>
<dbReference type="Gene3D" id="3.40.720.10">
    <property type="entry name" value="Alkaline Phosphatase, subunit A"/>
    <property type="match status" value="2"/>
</dbReference>
<proteinExistence type="inferred from homology"/>
<keyword evidence="5" id="KW-1003">Cell membrane</keyword>
<comment type="catalytic activity">
    <reaction evidence="24">
        <text>phosphoethanolamine + H2O = ethanolamine + phosphate</text>
        <dbReference type="Rhea" id="RHEA:16089"/>
        <dbReference type="ChEBI" id="CHEBI:15377"/>
        <dbReference type="ChEBI" id="CHEBI:43474"/>
        <dbReference type="ChEBI" id="CHEBI:57603"/>
        <dbReference type="ChEBI" id="CHEBI:58190"/>
    </reaction>
    <physiologicalReaction direction="left-to-right" evidence="24">
        <dbReference type="Rhea" id="RHEA:16090"/>
    </physiologicalReaction>
</comment>
<accession>A0A7L1NNL8</accession>
<keyword evidence="12 28" id="KW-0862">Zinc</keyword>
<evidence type="ECO:0000256" key="27">
    <source>
        <dbReference type="PIRSR" id="PIRSR601952-1"/>
    </source>
</evidence>
<gene>
    <name evidence="32" type="primary">Alpl</name>
    <name evidence="32" type="ORF">RHICYA_R10987</name>
</gene>
<keyword evidence="15" id="KW-0472">Membrane</keyword>
<organism evidence="32 33">
    <name type="scientific">Rhinopomastus cyanomelas</name>
    <name type="common">Common scimitarbill</name>
    <dbReference type="NCBI Taxonomy" id="113115"/>
    <lineage>
        <taxon>Eukaryota</taxon>
        <taxon>Metazoa</taxon>
        <taxon>Chordata</taxon>
        <taxon>Craniata</taxon>
        <taxon>Vertebrata</taxon>
        <taxon>Euteleostomi</taxon>
        <taxon>Archelosauria</taxon>
        <taxon>Archosauria</taxon>
        <taxon>Dinosauria</taxon>
        <taxon>Saurischia</taxon>
        <taxon>Theropoda</taxon>
        <taxon>Coelurosauria</taxon>
        <taxon>Aves</taxon>
        <taxon>Neognathae</taxon>
        <taxon>Neoaves</taxon>
        <taxon>Telluraves</taxon>
        <taxon>Coraciimorphae</taxon>
        <taxon>Bucerotiformes</taxon>
        <taxon>Rhinopomastidae</taxon>
        <taxon>Rhinopomastus</taxon>
    </lineage>
</organism>
<comment type="cofactor">
    <cofactor evidence="28">
        <name>Zn(2+)</name>
        <dbReference type="ChEBI" id="CHEBI:29105"/>
    </cofactor>
    <text evidence="28">Binds 2 Zn(2+) ions.</text>
</comment>
<keyword evidence="9 28" id="KW-0479">Metal-binding</keyword>
<evidence type="ECO:0000256" key="20">
    <source>
        <dbReference type="ARBA" id="ARBA00036923"/>
    </source>
</evidence>
<keyword evidence="7" id="KW-0091">Biomineralization</keyword>
<evidence type="ECO:0000256" key="15">
    <source>
        <dbReference type="ARBA" id="ARBA00023136"/>
    </source>
</evidence>
<feature type="non-terminal residue" evidence="32">
    <location>
        <position position="1"/>
    </location>
</feature>
<keyword evidence="18" id="KW-0449">Lipoprotein</keyword>
<comment type="caution">
    <text evidence="32">The sequence shown here is derived from an EMBL/GenBank/DDBJ whole genome shotgun (WGS) entry which is preliminary data.</text>
</comment>
<keyword evidence="17" id="KW-0325">Glycoprotein</keyword>
<dbReference type="EC" id="3.1.3.1" evidence="30"/>
<feature type="binding site" evidence="28">
    <location>
        <position position="59"/>
    </location>
    <ligand>
        <name>Zn(2+)</name>
        <dbReference type="ChEBI" id="CHEBI:29105"/>
        <label>2</label>
    </ligand>
</feature>
<dbReference type="Proteomes" id="UP000565785">
    <property type="component" value="Unassembled WGS sequence"/>
</dbReference>
<feature type="binding site" evidence="28">
    <location>
        <position position="59"/>
    </location>
    <ligand>
        <name>Mg(2+)</name>
        <dbReference type="ChEBI" id="CHEBI:18420"/>
    </ligand>
</feature>
<keyword evidence="13" id="KW-0106">Calcium</keyword>
<evidence type="ECO:0000256" key="3">
    <source>
        <dbReference type="ARBA" id="ARBA00005984"/>
    </source>
</evidence>
<dbReference type="GO" id="GO:0098552">
    <property type="term" value="C:side of membrane"/>
    <property type="evidence" value="ECO:0007669"/>
    <property type="project" value="UniProtKB-KW"/>
</dbReference>
<feature type="signal peptide" evidence="31">
    <location>
        <begin position="1"/>
        <end position="15"/>
    </location>
</feature>
<keyword evidence="11 30" id="KW-0378">Hydrolase</keyword>
<feature type="binding site" evidence="28">
    <location>
        <position position="312"/>
    </location>
    <ligand>
        <name>Zn(2+)</name>
        <dbReference type="ChEBI" id="CHEBI:29105"/>
        <label>2</label>
    </ligand>
</feature>
<dbReference type="GO" id="GO:0004035">
    <property type="term" value="F:alkaline phosphatase activity"/>
    <property type="evidence" value="ECO:0007669"/>
    <property type="project" value="UniProtKB-EC"/>
</dbReference>
<dbReference type="PRINTS" id="PR00113">
    <property type="entry name" value="ALKPHPHTASE"/>
</dbReference>
<keyword evidence="33" id="KW-1185">Reference proteome</keyword>
<dbReference type="GO" id="GO:0031214">
    <property type="term" value="P:biomineral tissue development"/>
    <property type="evidence" value="ECO:0007669"/>
    <property type="project" value="UniProtKB-KW"/>
</dbReference>